<accession>A0A218P2A2</accession>
<dbReference type="KEGG" id="tce:A3L02_05370"/>
<keyword evidence="4" id="KW-1185">Reference proteome</keyword>
<dbReference type="InterPro" id="IPR003675">
    <property type="entry name" value="Rce1/LyrA-like_dom"/>
</dbReference>
<feature type="domain" description="CAAX prenyl protease 2/Lysostaphin resistance protein A-like" evidence="2">
    <location>
        <begin position="102"/>
        <end position="192"/>
    </location>
</feature>
<name>A0A218P2A2_THECE</name>
<dbReference type="Pfam" id="PF02517">
    <property type="entry name" value="Rce1-like"/>
    <property type="match status" value="1"/>
</dbReference>
<keyword evidence="1" id="KW-0472">Membrane</keyword>
<organism evidence="3 4">
    <name type="scientific">Thermococcus celer Vu 13 = JCM 8558</name>
    <dbReference type="NCBI Taxonomy" id="1293037"/>
    <lineage>
        <taxon>Archaea</taxon>
        <taxon>Methanobacteriati</taxon>
        <taxon>Methanobacteriota</taxon>
        <taxon>Thermococci</taxon>
        <taxon>Thermococcales</taxon>
        <taxon>Thermococcaceae</taxon>
        <taxon>Thermococcus</taxon>
    </lineage>
</organism>
<dbReference type="RefSeq" id="WP_088862982.1">
    <property type="nucleotide sequence ID" value="NZ_CP014854.1"/>
</dbReference>
<keyword evidence="1" id="KW-1133">Transmembrane helix</keyword>
<feature type="transmembrane region" description="Helical" evidence="1">
    <location>
        <begin position="125"/>
        <end position="147"/>
    </location>
</feature>
<dbReference type="EMBL" id="CP014854">
    <property type="protein sequence ID" value="ASI99034.1"/>
    <property type="molecule type" value="Genomic_DNA"/>
</dbReference>
<dbReference type="AlphaFoldDB" id="A0A218P2A2"/>
<dbReference type="Proteomes" id="UP000197156">
    <property type="component" value="Chromosome"/>
</dbReference>
<feature type="transmembrane region" description="Helical" evidence="1">
    <location>
        <begin position="7"/>
        <end position="26"/>
    </location>
</feature>
<evidence type="ECO:0000256" key="1">
    <source>
        <dbReference type="SAM" id="Phobius"/>
    </source>
</evidence>
<evidence type="ECO:0000313" key="4">
    <source>
        <dbReference type="Proteomes" id="UP000197156"/>
    </source>
</evidence>
<feature type="transmembrane region" description="Helical" evidence="1">
    <location>
        <begin position="159"/>
        <end position="185"/>
    </location>
</feature>
<evidence type="ECO:0000259" key="2">
    <source>
        <dbReference type="Pfam" id="PF02517"/>
    </source>
</evidence>
<evidence type="ECO:0000313" key="3">
    <source>
        <dbReference type="EMBL" id="ASI99034.1"/>
    </source>
</evidence>
<proteinExistence type="predicted"/>
<dbReference type="GO" id="GO:0006508">
    <property type="term" value="P:proteolysis"/>
    <property type="evidence" value="ECO:0007669"/>
    <property type="project" value="UniProtKB-KW"/>
</dbReference>
<dbReference type="GeneID" id="33324166"/>
<keyword evidence="1" id="KW-0812">Transmembrane</keyword>
<dbReference type="OrthoDB" id="99367at2157"/>
<keyword evidence="3" id="KW-0378">Hydrolase</keyword>
<dbReference type="GO" id="GO:0080120">
    <property type="term" value="P:CAAX-box protein maturation"/>
    <property type="evidence" value="ECO:0007669"/>
    <property type="project" value="UniProtKB-ARBA"/>
</dbReference>
<feature type="transmembrane region" description="Helical" evidence="1">
    <location>
        <begin position="65"/>
        <end position="84"/>
    </location>
</feature>
<gene>
    <name evidence="3" type="ORF">A3L02_05370</name>
</gene>
<dbReference type="GO" id="GO:0004175">
    <property type="term" value="F:endopeptidase activity"/>
    <property type="evidence" value="ECO:0007669"/>
    <property type="project" value="UniProtKB-ARBA"/>
</dbReference>
<reference evidence="3 4" key="1">
    <citation type="submission" date="2016-03" db="EMBL/GenBank/DDBJ databases">
        <title>Complete genome sequence of Thermococcus celer.</title>
        <authorList>
            <person name="Oger P.M."/>
        </authorList>
    </citation>
    <scope>NUCLEOTIDE SEQUENCE [LARGE SCALE GENOMIC DNA]</scope>
    <source>
        <strain evidence="3 4">Vu 13</strain>
    </source>
</reference>
<sequence length="204" mass="22557">MIEFLKAFLMWFIVFSSSAFATSLTVKWKEKMGVLTMQTTMFLLSFLLIALINPGLLKLQVDIKIVTLAILSGFILSFSLNIIGRNSSPSMPSFFPRGVERVFILLFLAPLSEETLNRALIEGYLLSYGHFWSAIFFSALLFSLPHWMAFEGKKGERGFIVIGAFLLGSLAGYFYALGGIFPAFLAHSSANLAGMVAEKPGRGM</sequence>
<feature type="transmembrane region" description="Helical" evidence="1">
    <location>
        <begin position="32"/>
        <end position="53"/>
    </location>
</feature>
<keyword evidence="3" id="KW-0645">Protease</keyword>
<protein>
    <submittedName>
        <fullName evidence="3">CAAX protease</fullName>
    </submittedName>
</protein>